<dbReference type="FunFam" id="3.40.30.10:FF:000240">
    <property type="entry name" value="TPR repeat-containing thioredoxin TDX"/>
    <property type="match status" value="1"/>
</dbReference>
<proteinExistence type="inferred from homology"/>
<feature type="domain" description="Thioredoxin" evidence="12">
    <location>
        <begin position="622"/>
        <end position="746"/>
    </location>
</feature>
<dbReference type="PANTHER" id="PTHR45883">
    <property type="entry name" value="HSC70-INTERACTING PROTEIN"/>
    <property type="match status" value="1"/>
</dbReference>
<keyword evidence="7" id="KW-0676">Redox-active center</keyword>
<dbReference type="InterPro" id="IPR017937">
    <property type="entry name" value="Thioredoxin_CS"/>
</dbReference>
<evidence type="ECO:0000256" key="10">
    <source>
        <dbReference type="SAM" id="MobiDB-lite"/>
    </source>
</evidence>
<evidence type="ECO:0000256" key="1">
    <source>
        <dbReference type="ARBA" id="ARBA00008987"/>
    </source>
</evidence>
<accession>A0A8K0E1P5</accession>
<dbReference type="SMART" id="SM00979">
    <property type="entry name" value="TIFY"/>
    <property type="match status" value="1"/>
</dbReference>
<dbReference type="InterPro" id="IPR034649">
    <property type="entry name" value="Hip_N"/>
</dbReference>
<dbReference type="InterPro" id="IPR013766">
    <property type="entry name" value="Thioredoxin_domain"/>
</dbReference>
<dbReference type="Gene3D" id="6.10.250.3420">
    <property type="match status" value="1"/>
</dbReference>
<keyword evidence="2" id="KW-0813">Transport</keyword>
<reference evidence="13" key="1">
    <citation type="submission" date="2020-03" db="EMBL/GenBank/DDBJ databases">
        <title>A high-quality chromosome-level genome assembly of a woody plant with both climbing and erect habits, Rhamnella rubrinervis.</title>
        <authorList>
            <person name="Lu Z."/>
            <person name="Yang Y."/>
            <person name="Zhu X."/>
            <person name="Sun Y."/>
        </authorList>
    </citation>
    <scope>NUCLEOTIDE SEQUENCE</scope>
    <source>
        <strain evidence="13">BYM</strain>
        <tissue evidence="13">Leaf</tissue>
    </source>
</reference>
<evidence type="ECO:0000313" key="14">
    <source>
        <dbReference type="Proteomes" id="UP000796880"/>
    </source>
</evidence>
<dbReference type="GO" id="GO:0046983">
    <property type="term" value="F:protein dimerization activity"/>
    <property type="evidence" value="ECO:0007669"/>
    <property type="project" value="InterPro"/>
</dbReference>
<dbReference type="Pfam" id="PF18253">
    <property type="entry name" value="HipN"/>
    <property type="match status" value="1"/>
</dbReference>
<dbReference type="SMART" id="SM00028">
    <property type="entry name" value="TPR"/>
    <property type="match status" value="3"/>
</dbReference>
<feature type="region of interest" description="Disordered" evidence="10">
    <location>
        <begin position="446"/>
        <end position="477"/>
    </location>
</feature>
<evidence type="ECO:0000256" key="3">
    <source>
        <dbReference type="ARBA" id="ARBA00022737"/>
    </source>
</evidence>
<organism evidence="13 14">
    <name type="scientific">Rhamnella rubrinervis</name>
    <dbReference type="NCBI Taxonomy" id="2594499"/>
    <lineage>
        <taxon>Eukaryota</taxon>
        <taxon>Viridiplantae</taxon>
        <taxon>Streptophyta</taxon>
        <taxon>Embryophyta</taxon>
        <taxon>Tracheophyta</taxon>
        <taxon>Spermatophyta</taxon>
        <taxon>Magnoliopsida</taxon>
        <taxon>eudicotyledons</taxon>
        <taxon>Gunneridae</taxon>
        <taxon>Pentapetalae</taxon>
        <taxon>rosids</taxon>
        <taxon>fabids</taxon>
        <taxon>Rosales</taxon>
        <taxon>Rhamnaceae</taxon>
        <taxon>rhamnoid group</taxon>
        <taxon>Rhamneae</taxon>
        <taxon>Rhamnella</taxon>
    </lineage>
</organism>
<evidence type="ECO:0000256" key="5">
    <source>
        <dbReference type="ARBA" id="ARBA00022982"/>
    </source>
</evidence>
<dbReference type="PROSITE" id="PS00194">
    <property type="entry name" value="THIOREDOXIN_1"/>
    <property type="match status" value="1"/>
</dbReference>
<dbReference type="GO" id="GO:0016667">
    <property type="term" value="F:oxidoreductase activity, acting on a sulfur group of donors"/>
    <property type="evidence" value="ECO:0007669"/>
    <property type="project" value="UniProtKB-ARBA"/>
</dbReference>
<keyword evidence="4" id="KW-0802">TPR repeat</keyword>
<evidence type="ECO:0000256" key="2">
    <source>
        <dbReference type="ARBA" id="ARBA00022448"/>
    </source>
</evidence>
<dbReference type="GO" id="GO:0000118">
    <property type="term" value="C:histone deacetylase complex"/>
    <property type="evidence" value="ECO:0007669"/>
    <property type="project" value="UniProtKB-ARBA"/>
</dbReference>
<evidence type="ECO:0000256" key="9">
    <source>
        <dbReference type="ARBA" id="ARBA00076793"/>
    </source>
</evidence>
<dbReference type="SUPFAM" id="SSF52833">
    <property type="entry name" value="Thioredoxin-like"/>
    <property type="match status" value="1"/>
</dbReference>
<dbReference type="InterPro" id="IPR010399">
    <property type="entry name" value="Tify_dom"/>
</dbReference>
<dbReference type="InterPro" id="IPR018467">
    <property type="entry name" value="CCT_CS"/>
</dbReference>
<dbReference type="PROSITE" id="PS51352">
    <property type="entry name" value="THIOREDOXIN_2"/>
    <property type="match status" value="1"/>
</dbReference>
<dbReference type="InterPro" id="IPR019734">
    <property type="entry name" value="TPR_rpt"/>
</dbReference>
<dbReference type="Proteomes" id="UP000796880">
    <property type="component" value="Unassembled WGS sequence"/>
</dbReference>
<keyword evidence="3" id="KW-0677">Repeat</keyword>
<dbReference type="InterPro" id="IPR036249">
    <property type="entry name" value="Thioredoxin-like_sf"/>
</dbReference>
<comment type="similarity">
    <text evidence="1">Belongs to the thioredoxin family.</text>
</comment>
<evidence type="ECO:0000256" key="4">
    <source>
        <dbReference type="ARBA" id="ARBA00022803"/>
    </source>
</evidence>
<dbReference type="GO" id="GO:0030544">
    <property type="term" value="F:Hsp70 protein binding"/>
    <property type="evidence" value="ECO:0007669"/>
    <property type="project" value="TreeGrafter"/>
</dbReference>
<dbReference type="InterPro" id="IPR011990">
    <property type="entry name" value="TPR-like_helical_dom_sf"/>
</dbReference>
<comment type="caution">
    <text evidence="13">The sequence shown here is derived from an EMBL/GenBank/DDBJ whole genome shotgun (WGS) entry which is preliminary data.</text>
</comment>
<feature type="domain" description="Tify" evidence="11">
    <location>
        <begin position="155"/>
        <end position="190"/>
    </location>
</feature>
<dbReference type="Pfam" id="PF00085">
    <property type="entry name" value="Thioredoxin"/>
    <property type="match status" value="1"/>
</dbReference>
<evidence type="ECO:0000256" key="6">
    <source>
        <dbReference type="ARBA" id="ARBA00023157"/>
    </source>
</evidence>
<dbReference type="PROSITE" id="PS51320">
    <property type="entry name" value="TIFY"/>
    <property type="match status" value="1"/>
</dbReference>
<dbReference type="Gene3D" id="3.40.30.10">
    <property type="entry name" value="Glutaredoxin"/>
    <property type="match status" value="1"/>
</dbReference>
<dbReference type="FunFam" id="1.25.40.10:FF:000112">
    <property type="entry name" value="FAM10 family protein"/>
    <property type="match status" value="1"/>
</dbReference>
<keyword evidence="5" id="KW-0249">Electron transport</keyword>
<evidence type="ECO:0000256" key="8">
    <source>
        <dbReference type="ARBA" id="ARBA00074081"/>
    </source>
</evidence>
<dbReference type="EMBL" id="VOIH02000009">
    <property type="protein sequence ID" value="KAF3437820.1"/>
    <property type="molecule type" value="Genomic_DNA"/>
</dbReference>
<evidence type="ECO:0000256" key="7">
    <source>
        <dbReference type="ARBA" id="ARBA00023284"/>
    </source>
</evidence>
<dbReference type="Gene3D" id="1.25.40.10">
    <property type="entry name" value="Tetratricopeptide repeat domain"/>
    <property type="match status" value="1"/>
</dbReference>
<protein>
    <recommendedName>
        <fullName evidence="8">TPR repeat-containing thioredoxin TDX</fullName>
    </recommendedName>
    <alternativeName>
        <fullName evidence="9">Tetratricoredoxin</fullName>
    </alternativeName>
</protein>
<dbReference type="CDD" id="cd14438">
    <property type="entry name" value="Hip_N"/>
    <property type="match status" value="1"/>
</dbReference>
<dbReference type="FunFam" id="6.10.250.3420:FF:000001">
    <property type="entry name" value="Hsc70-interacting protein-like protein"/>
    <property type="match status" value="1"/>
</dbReference>
<dbReference type="Pfam" id="PF06200">
    <property type="entry name" value="tify"/>
    <property type="match status" value="1"/>
</dbReference>
<dbReference type="GO" id="GO:0006950">
    <property type="term" value="P:response to stress"/>
    <property type="evidence" value="ECO:0007669"/>
    <property type="project" value="UniProtKB-ARBA"/>
</dbReference>
<dbReference type="Pfam" id="PF09425">
    <property type="entry name" value="Jas_motif"/>
    <property type="match status" value="1"/>
</dbReference>
<dbReference type="OrthoDB" id="2121326at2759"/>
<dbReference type="PANTHER" id="PTHR45883:SF7">
    <property type="entry name" value="TPR REPEAT-CONTAINING THIOREDOXIN TDX"/>
    <property type="match status" value="1"/>
</dbReference>
<evidence type="ECO:0000313" key="13">
    <source>
        <dbReference type="EMBL" id="KAF3437820.1"/>
    </source>
</evidence>
<dbReference type="CDD" id="cd02947">
    <property type="entry name" value="TRX_family"/>
    <property type="match status" value="1"/>
</dbReference>
<keyword evidence="6" id="KW-1015">Disulfide bond</keyword>
<keyword evidence="14" id="KW-1185">Reference proteome</keyword>
<evidence type="ECO:0000259" key="11">
    <source>
        <dbReference type="PROSITE" id="PS51320"/>
    </source>
</evidence>
<dbReference type="SUPFAM" id="SSF48452">
    <property type="entry name" value="TPR-like"/>
    <property type="match status" value="1"/>
</dbReference>
<name>A0A8K0E1P5_9ROSA</name>
<evidence type="ECO:0000259" key="12">
    <source>
        <dbReference type="PROSITE" id="PS51352"/>
    </source>
</evidence>
<feature type="compositionally biased region" description="Basic and acidic residues" evidence="10">
    <location>
        <begin position="448"/>
        <end position="467"/>
    </location>
</feature>
<sequence length="748" mass="81280">MQWSFSNKVSALPQFLSFKASQEDRSRKTVHDPLPSSTYMTISTSGVFDTNQKPFSSVIQKNLIQDKHVGNHYSMTVFPLQNFGAPTLQHTQTSPLGLSTHVIQSHLASTGQNTVASTIKPQPLGGVPIMASVSVPSSSTSSMVGTTDLRSAPKASVAPAQLTIFFNGSVNVYDDISPEKAQAIMLLAGNGSSPTQNKPVSMAQVKPVQAPVPRPATPDGFIRSWSHITSPCSGVPSLPSVFSGTSHSGSHCRGRSNSNHELAVVKPVGVSASPSGHSEPPKVVSSVGPATTTVVPSGGVPQARKASLARFLEKRKERVLSTSPYFVNDKSPDCSINGSNDKSFSLNSRGSFPLSANQFFQLKECGESALDCHLKRLRAYTISDEILCCFLVTSLEGETRQERKIDTETVLELKHFISLCKSNPTILREPSFSFFKSYLQSLGARIPSDPEKDKVSEDMADTKEQIDATKTNPLGEDDDIVESDIELDDSEVVEPDNDPPQKMGDPSVEVTEENRDAAQIAKSKAMDAISEGKLDEAIDHITEAIMLNPISAILYATRASFFVKLKKPNAAIRDSNAALEINPDSAKGYKIRGMAMAMLGRWEEAARDLHIASKLDYDEEIGLVLKKDRDALSLLKDGEVIGVHSVNELDKKFDAASRTSRLAILYFTATWCGPCRFISPLYVNLAGQYPKVVFLKVDIDEATDVAARWNISSVPTFYFIRNGKEVDKVVGADKAALERKIEQYSGSK</sequence>
<dbReference type="AlphaFoldDB" id="A0A8K0E1P5"/>
<feature type="region of interest" description="Disordered" evidence="10">
    <location>
        <begin position="489"/>
        <end position="510"/>
    </location>
</feature>
<gene>
    <name evidence="13" type="ORF">FNV43_RR20576</name>
</gene>